<dbReference type="HAMAP" id="MF_00578">
    <property type="entry name" value="Glu_cys_ligase"/>
    <property type="match status" value="1"/>
</dbReference>
<dbReference type="Proteomes" id="UP000094707">
    <property type="component" value="Chromosome I"/>
</dbReference>
<sequence length="497" mass="58160">MNWNFSEISKSFLKDDRGKLLVEGNFGLEKESQRILPSGDLALTPHPSVFGDKTENPRITTDFSESQIEMITPAFRSIEEAYAELDAITVEVENVINNELLWPLSMPPKLPDENDIPIARFSDSRNGRDMETYRKGLALRYGKKMQMISGIHYNFSFGEGMVDHLYEQFGNGKDRRSFVDEIHFALARNFLRYRWLLIYLFGASPFYHSSYYPVIKNEIELIQNSCQCCVDFIENFNQYATSLRVSRFGYSNAFKHKQDMYFNSLEEYSAKLRRMMATKNPEYSQLGTFKDGSQIQLNENVLQKENEFYSSIRLKQNIIKGETQLDALEKRGVQYIEVRILDLNPFERIGLNIDEMYFLQIFLLFCLFEESSPLNKKENEVINLNHHLVALYGRKEDLVLQKYDEGAVSLKSWGKEIFGRLKDLAELIYKSTGDDRYLIIVEKEYQNLFDTSLLPSEIIHREMKSRNEDFLEFGTRYAVTNSHKNSIRKFDHVDEKL</sequence>
<dbReference type="InterPro" id="IPR006334">
    <property type="entry name" value="Glut_cys_ligase"/>
</dbReference>
<comment type="pathway">
    <text evidence="1">Sulfur metabolism; glutathione biosynthesis; glutathione from L-cysteine and L-glutamate: step 1/2.</text>
</comment>
<dbReference type="GO" id="GO:0004357">
    <property type="term" value="F:glutamate-cysteine ligase activity"/>
    <property type="evidence" value="ECO:0007669"/>
    <property type="project" value="UniProtKB-EC"/>
</dbReference>
<evidence type="ECO:0000313" key="10">
    <source>
        <dbReference type="Proteomes" id="UP000094707"/>
    </source>
</evidence>
<dbReference type="GeneID" id="30411962"/>
<evidence type="ECO:0000259" key="8">
    <source>
        <dbReference type="Pfam" id="PF04262"/>
    </source>
</evidence>
<comment type="catalytic activity">
    <reaction evidence="7">
        <text>L-cysteine + L-glutamate + ATP = gamma-L-glutamyl-L-cysteine + ADP + phosphate + H(+)</text>
        <dbReference type="Rhea" id="RHEA:13285"/>
        <dbReference type="ChEBI" id="CHEBI:15378"/>
        <dbReference type="ChEBI" id="CHEBI:29985"/>
        <dbReference type="ChEBI" id="CHEBI:30616"/>
        <dbReference type="ChEBI" id="CHEBI:35235"/>
        <dbReference type="ChEBI" id="CHEBI:43474"/>
        <dbReference type="ChEBI" id="CHEBI:58173"/>
        <dbReference type="ChEBI" id="CHEBI:456216"/>
        <dbReference type="EC" id="6.3.2.2"/>
    </reaction>
</comment>
<evidence type="ECO:0000313" key="9">
    <source>
        <dbReference type="EMBL" id="SCG85675.1"/>
    </source>
</evidence>
<dbReference type="OrthoDB" id="82233at2157"/>
<dbReference type="PANTHER" id="PTHR38761">
    <property type="entry name" value="GLUTAMATE--CYSTEINE LIGASE"/>
    <property type="match status" value="1"/>
</dbReference>
<dbReference type="InterPro" id="IPR007370">
    <property type="entry name" value="Glu_cys_ligase"/>
</dbReference>
<evidence type="ECO:0000256" key="7">
    <source>
        <dbReference type="ARBA" id="ARBA00048819"/>
    </source>
</evidence>
<dbReference type="EC" id="6.3.2.2" evidence="2"/>
<dbReference type="InterPro" id="IPR014746">
    <property type="entry name" value="Gln_synth/guanido_kin_cat_dom"/>
</dbReference>
<dbReference type="RefSeq" id="WP_071906808.1">
    <property type="nucleotide sequence ID" value="NZ_LT607756.1"/>
</dbReference>
<evidence type="ECO:0000256" key="3">
    <source>
        <dbReference type="ARBA" id="ARBA00022598"/>
    </source>
</evidence>
<dbReference type="EMBL" id="LT607756">
    <property type="protein sequence ID" value="SCG85675.1"/>
    <property type="molecule type" value="Genomic_DNA"/>
</dbReference>
<evidence type="ECO:0000256" key="1">
    <source>
        <dbReference type="ARBA" id="ARBA00005006"/>
    </source>
</evidence>
<dbReference type="GO" id="GO:0005524">
    <property type="term" value="F:ATP binding"/>
    <property type="evidence" value="ECO:0007669"/>
    <property type="project" value="UniProtKB-KW"/>
</dbReference>
<keyword evidence="5" id="KW-0547">Nucleotide-binding</keyword>
<keyword evidence="10" id="KW-1185">Reference proteome</keyword>
<evidence type="ECO:0000256" key="4">
    <source>
        <dbReference type="ARBA" id="ARBA00022684"/>
    </source>
</evidence>
<keyword evidence="4" id="KW-0317">Glutathione biosynthesis</keyword>
<keyword evidence="6" id="KW-0067">ATP-binding</keyword>
<feature type="domain" description="Glutamate--cysteine ligase" evidence="8">
    <location>
        <begin position="14"/>
        <end position="389"/>
    </location>
</feature>
<dbReference type="GO" id="GO:0005829">
    <property type="term" value="C:cytosol"/>
    <property type="evidence" value="ECO:0007669"/>
    <property type="project" value="TreeGrafter"/>
</dbReference>
<dbReference type="AlphaFoldDB" id="A0A1D3L289"/>
<dbReference type="PANTHER" id="PTHR38761:SF1">
    <property type="entry name" value="GLUTAMATE--CYSTEINE LIGASE"/>
    <property type="match status" value="1"/>
</dbReference>
<evidence type="ECO:0000256" key="5">
    <source>
        <dbReference type="ARBA" id="ARBA00022741"/>
    </source>
</evidence>
<dbReference type="STRING" id="118062.MCBB_1117"/>
<evidence type="ECO:0000256" key="6">
    <source>
        <dbReference type="ARBA" id="ARBA00022840"/>
    </source>
</evidence>
<dbReference type="Gene3D" id="3.30.590.20">
    <property type="match status" value="1"/>
</dbReference>
<reference evidence="9 10" key="1">
    <citation type="submission" date="2016-08" db="EMBL/GenBank/DDBJ databases">
        <authorList>
            <person name="Seilhamer J.J."/>
        </authorList>
    </citation>
    <scope>NUCLEOTIDE SEQUENCE [LARGE SCALE GENOMIC DNA]</scope>
    <source>
        <strain evidence="9">Buetzberg</strain>
    </source>
</reference>
<dbReference type="SUPFAM" id="SSF55931">
    <property type="entry name" value="Glutamine synthetase/guanido kinase"/>
    <property type="match status" value="1"/>
</dbReference>
<organism evidence="9 10">
    <name type="scientific">Methanobacterium congolense</name>
    <dbReference type="NCBI Taxonomy" id="118062"/>
    <lineage>
        <taxon>Archaea</taxon>
        <taxon>Methanobacteriati</taxon>
        <taxon>Methanobacteriota</taxon>
        <taxon>Methanomada group</taxon>
        <taxon>Methanobacteria</taxon>
        <taxon>Methanobacteriales</taxon>
        <taxon>Methanobacteriaceae</taxon>
        <taxon>Methanobacterium</taxon>
    </lineage>
</organism>
<dbReference type="GO" id="GO:0006750">
    <property type="term" value="P:glutathione biosynthetic process"/>
    <property type="evidence" value="ECO:0007669"/>
    <property type="project" value="UniProtKB-KW"/>
</dbReference>
<proteinExistence type="inferred from homology"/>
<evidence type="ECO:0000256" key="2">
    <source>
        <dbReference type="ARBA" id="ARBA00012220"/>
    </source>
</evidence>
<keyword evidence="3 9" id="KW-0436">Ligase</keyword>
<dbReference type="Pfam" id="PF04262">
    <property type="entry name" value="Glu_cys_ligase"/>
    <property type="match status" value="1"/>
</dbReference>
<dbReference type="PATRIC" id="fig|129848.4.peg.1125"/>
<accession>A0A1D3L289</accession>
<gene>
    <name evidence="9" type="primary">gshA</name>
    <name evidence="9" type="ORF">MCBB_1117</name>
</gene>
<dbReference type="KEGG" id="mcub:MCBB_1117"/>
<dbReference type="GO" id="GO:0046872">
    <property type="term" value="F:metal ion binding"/>
    <property type="evidence" value="ECO:0007669"/>
    <property type="project" value="TreeGrafter"/>
</dbReference>
<protein>
    <recommendedName>
        <fullName evidence="2">glutamate--cysteine ligase</fullName>
        <ecNumber evidence="2">6.3.2.2</ecNumber>
    </recommendedName>
</protein>
<name>A0A1D3L289_9EURY</name>